<evidence type="ECO:0000256" key="2">
    <source>
        <dbReference type="ARBA" id="ARBA00022490"/>
    </source>
</evidence>
<keyword evidence="2" id="KW-0963">Cytoplasm</keyword>
<reference evidence="4 5" key="1">
    <citation type="submission" date="2019-12" db="EMBL/GenBank/DDBJ databases">
        <authorList>
            <person name="Alioto T."/>
            <person name="Alioto T."/>
            <person name="Gomez Garrido J."/>
        </authorList>
    </citation>
    <scope>NUCLEOTIDE SEQUENCE [LARGE SCALE GENOMIC DNA]</scope>
</reference>
<dbReference type="InterPro" id="IPR030482">
    <property type="entry name" value="PDRG1"/>
</dbReference>
<keyword evidence="5" id="KW-1185">Reference proteome</keyword>
<gene>
    <name evidence="4" type="ORF">OLEA9_A090695</name>
</gene>
<dbReference type="Gramene" id="OE9A090695T1">
    <property type="protein sequence ID" value="OE9A090695C1"/>
    <property type="gene ID" value="OE9A090695"/>
</dbReference>
<comment type="caution">
    <text evidence="4">The sequence shown here is derived from an EMBL/GenBank/DDBJ whole genome shotgun (WGS) entry which is preliminary data.</text>
</comment>
<protein>
    <recommendedName>
        <fullName evidence="6">P53 and DNA damage-regulated protein 1</fullName>
    </recommendedName>
</protein>
<proteinExistence type="predicted"/>
<sequence length="132" mass="15153">MNEIMKQFQQGLIEVETEAENLLLACQPQGLIEVEMEVENLLLARQPLVDNDRVRQGNREVLTALRKRAQTTKTSVPLCFKSVMWYVESRPLVKEVCATCGDHDSKEKMWLMFLGTDLFASIPFHSLLLIPF</sequence>
<evidence type="ECO:0000256" key="3">
    <source>
        <dbReference type="ARBA" id="ARBA00023186"/>
    </source>
</evidence>
<evidence type="ECO:0008006" key="6">
    <source>
        <dbReference type="Google" id="ProtNLM"/>
    </source>
</evidence>
<dbReference type="EMBL" id="CACTIH010009322">
    <property type="protein sequence ID" value="CAA3029632.1"/>
    <property type="molecule type" value="Genomic_DNA"/>
</dbReference>
<dbReference type="GO" id="GO:0005737">
    <property type="term" value="C:cytoplasm"/>
    <property type="evidence" value="ECO:0007669"/>
    <property type="project" value="UniProtKB-SubCell"/>
</dbReference>
<dbReference type="AlphaFoldDB" id="A0A8S0VIU8"/>
<comment type="subcellular location">
    <subcellularLocation>
        <location evidence="1">Cytoplasm</location>
    </subcellularLocation>
</comment>
<name>A0A8S0VIU8_OLEEU</name>
<evidence type="ECO:0000256" key="1">
    <source>
        <dbReference type="ARBA" id="ARBA00004496"/>
    </source>
</evidence>
<evidence type="ECO:0000313" key="4">
    <source>
        <dbReference type="EMBL" id="CAA3029632.1"/>
    </source>
</evidence>
<accession>A0A8S0VIU8</accession>
<dbReference type="PANTHER" id="PTHR21162:SF0">
    <property type="entry name" value="P53 AND DNA DAMAGE-REGULATED PROTEIN 1"/>
    <property type="match status" value="1"/>
</dbReference>
<dbReference type="Proteomes" id="UP000594638">
    <property type="component" value="Unassembled WGS sequence"/>
</dbReference>
<dbReference type="OrthoDB" id="20282at2759"/>
<evidence type="ECO:0000313" key="5">
    <source>
        <dbReference type="Proteomes" id="UP000594638"/>
    </source>
</evidence>
<keyword evidence="3" id="KW-0143">Chaperone</keyword>
<organism evidence="4 5">
    <name type="scientific">Olea europaea subsp. europaea</name>
    <dbReference type="NCBI Taxonomy" id="158383"/>
    <lineage>
        <taxon>Eukaryota</taxon>
        <taxon>Viridiplantae</taxon>
        <taxon>Streptophyta</taxon>
        <taxon>Embryophyta</taxon>
        <taxon>Tracheophyta</taxon>
        <taxon>Spermatophyta</taxon>
        <taxon>Magnoliopsida</taxon>
        <taxon>eudicotyledons</taxon>
        <taxon>Gunneridae</taxon>
        <taxon>Pentapetalae</taxon>
        <taxon>asterids</taxon>
        <taxon>lamiids</taxon>
        <taxon>Lamiales</taxon>
        <taxon>Oleaceae</taxon>
        <taxon>Oleeae</taxon>
        <taxon>Olea</taxon>
    </lineage>
</organism>
<dbReference type="PANTHER" id="PTHR21162">
    <property type="entry name" value="P53 AND DNA DAMAGE-REGULATED PROTEIN"/>
    <property type="match status" value="1"/>
</dbReference>